<dbReference type="Gene3D" id="2.60.40.1280">
    <property type="match status" value="1"/>
</dbReference>
<name>A0AB74H0X2_STRAG</name>
<dbReference type="InterPro" id="IPR008966">
    <property type="entry name" value="Adhesion_dom_sf"/>
</dbReference>
<dbReference type="InterPro" id="IPR011252">
    <property type="entry name" value="Fibrogen-bd_dom1"/>
</dbReference>
<evidence type="ECO:0000313" key="7">
    <source>
        <dbReference type="EMBL" id="SUN25598.1"/>
    </source>
</evidence>
<keyword evidence="4" id="KW-0732">Signal</keyword>
<dbReference type="Pfam" id="PF17961">
    <property type="entry name" value="Big_8"/>
    <property type="match status" value="1"/>
</dbReference>
<comment type="caution">
    <text evidence="7">The sequence shown here is derived from an EMBL/GenBank/DDBJ whole genome shotgun (WGS) entry which is preliminary data.</text>
</comment>
<gene>
    <name evidence="7" type="primary">clfB</name>
    <name evidence="7" type="ORF">NCTC9828_00003</name>
</gene>
<evidence type="ECO:0000256" key="4">
    <source>
        <dbReference type="ARBA" id="ARBA00022729"/>
    </source>
</evidence>
<keyword evidence="3" id="KW-0964">Secreted</keyword>
<feature type="domain" description="SDR-like Ig" evidence="6">
    <location>
        <begin position="1"/>
        <end position="90"/>
    </location>
</feature>
<dbReference type="GO" id="GO:0007155">
    <property type="term" value="P:cell adhesion"/>
    <property type="evidence" value="ECO:0007669"/>
    <property type="project" value="InterPro"/>
</dbReference>
<proteinExistence type="predicted"/>
<evidence type="ECO:0000256" key="1">
    <source>
        <dbReference type="ARBA" id="ARBA00004168"/>
    </source>
</evidence>
<accession>A0AB74H0X2</accession>
<sequence>MNFDFSIASVNEGDFFTVKLSDNLDTQGVGTTLKVQDIIDTSGQLLATGSYSPLTHNITYIWTKYASTLNNINAQVKLPVWPDQRKVSQNDFR</sequence>
<protein>
    <submittedName>
        <fullName evidence="7">Cell wall surface anchor family protein</fullName>
    </submittedName>
</protein>
<organism evidence="7 8">
    <name type="scientific">Streptococcus agalactiae</name>
    <dbReference type="NCBI Taxonomy" id="1311"/>
    <lineage>
        <taxon>Bacteria</taxon>
        <taxon>Bacillati</taxon>
        <taxon>Bacillota</taxon>
        <taxon>Bacilli</taxon>
        <taxon>Lactobacillales</taxon>
        <taxon>Streptococcaceae</taxon>
        <taxon>Streptococcus</taxon>
    </lineage>
</organism>
<dbReference type="EMBL" id="UHEW01000001">
    <property type="protein sequence ID" value="SUN25598.1"/>
    <property type="molecule type" value="Genomic_DNA"/>
</dbReference>
<keyword evidence="2" id="KW-0134">Cell wall</keyword>
<reference evidence="7 8" key="1">
    <citation type="submission" date="2018-06" db="EMBL/GenBank/DDBJ databases">
        <authorList>
            <consortium name="Pathogen Informatics"/>
            <person name="Doyle S."/>
        </authorList>
    </citation>
    <scope>NUCLEOTIDE SEQUENCE [LARGE SCALE GENOMIC DNA]</scope>
    <source>
        <strain evidence="7 8">NCTC9828</strain>
    </source>
</reference>
<evidence type="ECO:0000259" key="6">
    <source>
        <dbReference type="Pfam" id="PF17961"/>
    </source>
</evidence>
<evidence type="ECO:0000313" key="8">
    <source>
        <dbReference type="Proteomes" id="UP000255140"/>
    </source>
</evidence>
<comment type="subcellular location">
    <subcellularLocation>
        <location evidence="1">Secreted</location>
        <location evidence="1">Cell wall</location>
        <topology evidence="1">Peptidoglycan-anchor</topology>
    </subcellularLocation>
</comment>
<evidence type="ECO:0000256" key="5">
    <source>
        <dbReference type="ARBA" id="ARBA00023088"/>
    </source>
</evidence>
<dbReference type="AlphaFoldDB" id="A0AB74H0X2"/>
<evidence type="ECO:0000256" key="2">
    <source>
        <dbReference type="ARBA" id="ARBA00022512"/>
    </source>
</evidence>
<evidence type="ECO:0000256" key="3">
    <source>
        <dbReference type="ARBA" id="ARBA00022525"/>
    </source>
</evidence>
<keyword evidence="5" id="KW-0572">Peptidoglycan-anchor</keyword>
<dbReference type="SUPFAM" id="SSF49401">
    <property type="entry name" value="Bacterial adhesins"/>
    <property type="match status" value="1"/>
</dbReference>
<dbReference type="Proteomes" id="UP000255140">
    <property type="component" value="Unassembled WGS sequence"/>
</dbReference>
<dbReference type="InterPro" id="IPR041171">
    <property type="entry name" value="SDR_Ig"/>
</dbReference>